<dbReference type="PANTHER" id="PTHR32194">
    <property type="entry name" value="METALLOPROTEASE TLDD"/>
    <property type="match status" value="1"/>
</dbReference>
<keyword evidence="4" id="KW-0539">Nucleus</keyword>
<organism evidence="6 7">
    <name type="scientific">Toxoplasma gondii p89</name>
    <dbReference type="NCBI Taxonomy" id="943119"/>
    <lineage>
        <taxon>Eukaryota</taxon>
        <taxon>Sar</taxon>
        <taxon>Alveolata</taxon>
        <taxon>Apicomplexa</taxon>
        <taxon>Conoidasida</taxon>
        <taxon>Coccidia</taxon>
        <taxon>Eucoccidiorida</taxon>
        <taxon>Eimeriorina</taxon>
        <taxon>Sarcocystidae</taxon>
        <taxon>Toxoplasma</taxon>
    </lineage>
</organism>
<dbReference type="InterPro" id="IPR029055">
    <property type="entry name" value="Ntn_hydrolases_N"/>
</dbReference>
<reference evidence="6 7" key="1">
    <citation type="submission" date="2014-03" db="EMBL/GenBank/DDBJ databases">
        <authorList>
            <person name="Sibley D."/>
            <person name="Venepally P."/>
            <person name="Karamycheva S."/>
            <person name="Hadjithomas M."/>
            <person name="Khan A."/>
            <person name="Brunk B."/>
            <person name="Roos D."/>
            <person name="Caler E."/>
            <person name="Lorenzi H."/>
        </authorList>
    </citation>
    <scope>NUCLEOTIDE SEQUENCE [LARGE SCALE GENOMIC DNA]</scope>
    <source>
        <strain evidence="7">p89</strain>
    </source>
</reference>
<keyword evidence="5" id="KW-1133">Transmembrane helix</keyword>
<dbReference type="FunFam" id="3.60.20.10:FF:000027">
    <property type="entry name" value="Proteasome subunit beta type-6"/>
    <property type="match status" value="1"/>
</dbReference>
<dbReference type="CDD" id="cd03757">
    <property type="entry name" value="proteasome_beta_type_1"/>
    <property type="match status" value="1"/>
</dbReference>
<comment type="subcellular location">
    <subcellularLocation>
        <location evidence="1">Nucleus</location>
    </subcellularLocation>
</comment>
<evidence type="ECO:0000256" key="2">
    <source>
        <dbReference type="ARBA" id="ARBA00022490"/>
    </source>
</evidence>
<sequence length="361" mass="40043">MHAPRTQAHTWKKTRRTRLSRQRKRSNFVTLCFFVLLEIRPSELIAPNEQTLSSLSTESLTAQLQRLGFPNFLSVFVLVLVVFFAFSITFSSVFFSSVFSFSSFSLFFSGAFNDSIMLAGGPASLPTSRLLHPEEEAILPVALAAPMERRFSPYVNNGGTVVCVAGEDFAVAVGDTRLSTGFSIYSRRQSKITKLTDKVVLATSGMEADKTTLHNLLKIRIEQYTHQHRHPPSLNAIAQLLSTVLYSRRFFPFYTFNVLCGIDENGKGAVYGYDAIGSFEPSRYNCAGTGAHLIMPVLDNQISRNNQQGEKAPLTRERIVEIVKSAVASAGERDIFTGDQAEVVMISQSGIEKTLMDLRAD</sequence>
<dbReference type="Pfam" id="PF00227">
    <property type="entry name" value="Proteasome"/>
    <property type="match status" value="1"/>
</dbReference>
<dbReference type="GO" id="GO:0005737">
    <property type="term" value="C:cytoplasm"/>
    <property type="evidence" value="ECO:0007669"/>
    <property type="project" value="TreeGrafter"/>
</dbReference>
<keyword evidence="6" id="KW-0378">Hydrolase</keyword>
<dbReference type="InterPro" id="IPR001353">
    <property type="entry name" value="Proteasome_sua/b"/>
</dbReference>
<comment type="caution">
    <text evidence="6">The sequence shown here is derived from an EMBL/GenBank/DDBJ whole genome shotgun (WGS) entry which is preliminary data.</text>
</comment>
<evidence type="ECO:0000256" key="5">
    <source>
        <dbReference type="SAM" id="Phobius"/>
    </source>
</evidence>
<dbReference type="GO" id="GO:0005634">
    <property type="term" value="C:nucleus"/>
    <property type="evidence" value="ECO:0007669"/>
    <property type="project" value="UniProtKB-SubCell"/>
</dbReference>
<dbReference type="AlphaFoldDB" id="A0A086JMI8"/>
<dbReference type="Proteomes" id="UP000028828">
    <property type="component" value="Unassembled WGS sequence"/>
</dbReference>
<evidence type="ECO:0000256" key="3">
    <source>
        <dbReference type="ARBA" id="ARBA00022942"/>
    </source>
</evidence>
<proteinExistence type="predicted"/>
<evidence type="ECO:0000256" key="1">
    <source>
        <dbReference type="ARBA" id="ARBA00004123"/>
    </source>
</evidence>
<keyword evidence="3 6" id="KW-0647">Proteasome</keyword>
<accession>A0A086JMI8</accession>
<dbReference type="PROSITE" id="PS51476">
    <property type="entry name" value="PROTEASOME_BETA_2"/>
    <property type="match status" value="1"/>
</dbReference>
<dbReference type="EC" id="3.4.25.1" evidence="6"/>
<dbReference type="OrthoDB" id="268479at2759"/>
<dbReference type="GO" id="GO:0005839">
    <property type="term" value="C:proteasome core complex"/>
    <property type="evidence" value="ECO:0007669"/>
    <property type="project" value="InterPro"/>
</dbReference>
<keyword evidence="5" id="KW-0472">Membrane</keyword>
<feature type="transmembrane region" description="Helical" evidence="5">
    <location>
        <begin position="68"/>
        <end position="86"/>
    </location>
</feature>
<protein>
    <submittedName>
        <fullName evidence="6">Putative proteasome subunit beta type 1</fullName>
        <ecNumber evidence="6">3.4.25.1</ecNumber>
    </submittedName>
</protein>
<keyword evidence="5" id="KW-0812">Transmembrane</keyword>
<dbReference type="VEuPathDB" id="ToxoDB:TGP89_290005"/>
<dbReference type="PANTHER" id="PTHR32194:SF2">
    <property type="entry name" value="PROTEASOME SUBUNIT BETA TYPE-1"/>
    <property type="match status" value="1"/>
</dbReference>
<dbReference type="EMBL" id="AEYI02001769">
    <property type="protein sequence ID" value="KFG33356.1"/>
    <property type="molecule type" value="Genomic_DNA"/>
</dbReference>
<dbReference type="GO" id="GO:0051603">
    <property type="term" value="P:proteolysis involved in protein catabolic process"/>
    <property type="evidence" value="ECO:0007669"/>
    <property type="project" value="InterPro"/>
</dbReference>
<name>A0A086JMI8_TOXGO</name>
<dbReference type="GO" id="GO:0016787">
    <property type="term" value="F:hydrolase activity"/>
    <property type="evidence" value="ECO:0007669"/>
    <property type="project" value="UniProtKB-KW"/>
</dbReference>
<evidence type="ECO:0000256" key="4">
    <source>
        <dbReference type="ARBA" id="ARBA00023242"/>
    </source>
</evidence>
<keyword evidence="2" id="KW-0963">Cytoplasm</keyword>
<dbReference type="InterPro" id="IPR023333">
    <property type="entry name" value="Proteasome_suB-type"/>
</dbReference>
<evidence type="ECO:0000313" key="7">
    <source>
        <dbReference type="Proteomes" id="UP000028828"/>
    </source>
</evidence>
<gene>
    <name evidence="6" type="ORF">TGP89_290005</name>
</gene>
<dbReference type="Gene3D" id="3.60.20.10">
    <property type="entry name" value="Glutamine Phosphoribosylpyrophosphate, subunit 1, domain 1"/>
    <property type="match status" value="1"/>
</dbReference>
<evidence type="ECO:0000313" key="6">
    <source>
        <dbReference type="EMBL" id="KFG33356.1"/>
    </source>
</evidence>
<dbReference type="MEROPS" id="T01.A14"/>
<dbReference type="SUPFAM" id="SSF56235">
    <property type="entry name" value="N-terminal nucleophile aminohydrolases (Ntn hydrolases)"/>
    <property type="match status" value="1"/>
</dbReference>